<comment type="caution">
    <text evidence="2">The sequence shown here is derived from an EMBL/GenBank/DDBJ whole genome shotgun (WGS) entry which is preliminary data.</text>
</comment>
<organism evidence="2 3">
    <name type="scientific">Caldibacillus debilis</name>
    <dbReference type="NCBI Taxonomy" id="301148"/>
    <lineage>
        <taxon>Bacteria</taxon>
        <taxon>Bacillati</taxon>
        <taxon>Bacillota</taxon>
        <taxon>Bacilli</taxon>
        <taxon>Bacillales</taxon>
        <taxon>Bacillaceae</taxon>
        <taxon>Caldibacillus</taxon>
    </lineage>
</organism>
<reference evidence="2 3" key="1">
    <citation type="submission" date="2016-01" db="EMBL/GenBank/DDBJ databases">
        <title>Draft Genome Sequences of Seven Thermophilic Sporeformers Isolated from Foods.</title>
        <authorList>
            <person name="Berendsen E.M."/>
            <person name="Wells-Bennik M.H."/>
            <person name="Krawcyk A.O."/>
            <person name="De Jong A."/>
            <person name="Holsappel S."/>
            <person name="Eijlander R.T."/>
            <person name="Kuipers O.P."/>
        </authorList>
    </citation>
    <scope>NUCLEOTIDE SEQUENCE [LARGE SCALE GENOMIC DNA]</scope>
    <source>
        <strain evidence="2 3">B4135</strain>
    </source>
</reference>
<accession>A0A150M6R3</accession>
<evidence type="ECO:0000313" key="3">
    <source>
        <dbReference type="Proteomes" id="UP000075683"/>
    </source>
</evidence>
<proteinExistence type="predicted"/>
<name>A0A150M6R3_9BACI</name>
<feature type="region of interest" description="Disordered" evidence="1">
    <location>
        <begin position="26"/>
        <end position="68"/>
    </location>
</feature>
<dbReference type="AlphaFoldDB" id="A0A150M6R3"/>
<sequence length="91" mass="10119">MTAIRTNSNNDPSPAESRSFFRKRLAVKSGADARNRGNRTSAVRKGNGRTNPCFPENREPQNSGRPAGCLPAYALCPPFLRRRRSFRSTVP</sequence>
<dbReference type="EMBL" id="LQYT01000036">
    <property type="protein sequence ID" value="KYD20218.1"/>
    <property type="molecule type" value="Genomic_DNA"/>
</dbReference>
<dbReference type="Proteomes" id="UP000075683">
    <property type="component" value="Unassembled WGS sequence"/>
</dbReference>
<evidence type="ECO:0000256" key="1">
    <source>
        <dbReference type="SAM" id="MobiDB-lite"/>
    </source>
</evidence>
<dbReference type="STRING" id="301148.B4135_1994"/>
<evidence type="ECO:0000313" key="2">
    <source>
        <dbReference type="EMBL" id="KYD20218.1"/>
    </source>
</evidence>
<protein>
    <submittedName>
        <fullName evidence="2">Uncharacterized protein</fullName>
    </submittedName>
</protein>
<gene>
    <name evidence="2" type="ORF">B4135_1994</name>
</gene>